<feature type="signal peptide" evidence="1">
    <location>
        <begin position="1"/>
        <end position="24"/>
    </location>
</feature>
<dbReference type="RefSeq" id="WP_169282325.1">
    <property type="nucleotide sequence ID" value="NZ_CP051680.1"/>
</dbReference>
<dbReference type="InterPro" id="IPR012854">
    <property type="entry name" value="Cu_amine_oxidase-like_N"/>
</dbReference>
<gene>
    <name evidence="3" type="ORF">HH215_24780</name>
</gene>
<organism evidence="3 4">
    <name type="scientific">Cohnella herbarum</name>
    <dbReference type="NCBI Taxonomy" id="2728023"/>
    <lineage>
        <taxon>Bacteria</taxon>
        <taxon>Bacillati</taxon>
        <taxon>Bacillota</taxon>
        <taxon>Bacilli</taxon>
        <taxon>Bacillales</taxon>
        <taxon>Paenibacillaceae</taxon>
        <taxon>Cohnella</taxon>
    </lineage>
</organism>
<dbReference type="InterPro" id="IPR009091">
    <property type="entry name" value="RCC1/BLIP-II"/>
</dbReference>
<dbReference type="SUPFAM" id="SSF55383">
    <property type="entry name" value="Copper amine oxidase, domain N"/>
    <property type="match status" value="1"/>
</dbReference>
<dbReference type="SUPFAM" id="SSF50985">
    <property type="entry name" value="RCC1/BLIP-II"/>
    <property type="match status" value="1"/>
</dbReference>
<sequence>MSRARNRLLIVFLAVCLCLTGATGAVYGEEATGKPPGIASVLADGTPVLEDGSIWLTNKGAPLQKQLNLVAATGTSSAGYGINKAGKLVLWSGGQEPQVVADSSNVKQVGGDSWLLTDGSLWTMDRGTKKELASFKGTRAFDEADGVIAALSEAGDLRRYESTYAEPALVAKISDAAAIRKVKVGDDQVALLYEDGRVILYDVFHFGDDMKPIPETLATDGVDIGFSEDTTLLVVKKDGTAWINGTGLNVNKFKLNPIEGIDQLKRIVPAQGVPDFYAQQTNGSWVSFKSGKFSPLNVPAVERLSFEVSSLSPTVGGQIKGTVSLVYNTGETAKVPWGAVRVSIDKPYLLQPLEDGSFKSLGVGEATVTVEAGGIKQSLKLVSGMKNPLTNAKQVKGITYLPVKSVFQALGGTVSYKSSAKTYNIAVGTTSITITKGSAKATVNGKKVTMKGAPTENNGELLFSSDLLSQALGAKLKWDSAKQQMHVSIGAGQFIVKANQQTAGSSPSTAGSGKLYAVAATGNMAGWKVLKGHRYEKSLKIYFIYKNGMTSTKTEDIRPVNLSKKVSWVDDSGKKRTNTVGEIYELFQVFSGQYTDDWFSKKFGTLYADWLLSSTVDATQLVDEYLQSTGQMKTNNYPVTLTPDAQFE</sequence>
<keyword evidence="1" id="KW-0732">Signal</keyword>
<evidence type="ECO:0000259" key="2">
    <source>
        <dbReference type="Pfam" id="PF07833"/>
    </source>
</evidence>
<evidence type="ECO:0000256" key="1">
    <source>
        <dbReference type="SAM" id="SignalP"/>
    </source>
</evidence>
<protein>
    <submittedName>
        <fullName evidence="3">Copper amine oxidase N-terminal domain-containing protein</fullName>
    </submittedName>
</protein>
<dbReference type="InterPro" id="IPR036582">
    <property type="entry name" value="Mao_N_sf"/>
</dbReference>
<dbReference type="Proteomes" id="UP000502248">
    <property type="component" value="Chromosome"/>
</dbReference>
<reference evidence="3 4" key="1">
    <citation type="submission" date="2020-04" db="EMBL/GenBank/DDBJ databases">
        <title>Genome sequencing of novel species.</title>
        <authorList>
            <person name="Heo J."/>
            <person name="Kim S.-J."/>
            <person name="Kim J.-S."/>
            <person name="Hong S.-B."/>
            <person name="Kwon S.-W."/>
        </authorList>
    </citation>
    <scope>NUCLEOTIDE SEQUENCE [LARGE SCALE GENOMIC DNA]</scope>
    <source>
        <strain evidence="3 4">MFER-1</strain>
    </source>
</reference>
<evidence type="ECO:0000313" key="3">
    <source>
        <dbReference type="EMBL" id="QJD86073.1"/>
    </source>
</evidence>
<accession>A0A7Z2VMM8</accession>
<dbReference type="AlphaFoldDB" id="A0A7Z2VMM8"/>
<dbReference type="EMBL" id="CP051680">
    <property type="protein sequence ID" value="QJD86073.1"/>
    <property type="molecule type" value="Genomic_DNA"/>
</dbReference>
<proteinExistence type="predicted"/>
<dbReference type="Gene3D" id="3.30.457.10">
    <property type="entry name" value="Copper amine oxidase-like, N-terminal domain"/>
    <property type="match status" value="1"/>
</dbReference>
<evidence type="ECO:0000313" key="4">
    <source>
        <dbReference type="Proteomes" id="UP000502248"/>
    </source>
</evidence>
<name>A0A7Z2VMM8_9BACL</name>
<keyword evidence="4" id="KW-1185">Reference proteome</keyword>
<feature type="domain" description="Copper amine oxidase-like N-terminal" evidence="2">
    <location>
        <begin position="395"/>
        <end position="486"/>
    </location>
</feature>
<feature type="chain" id="PRO_5030638015" evidence="1">
    <location>
        <begin position="25"/>
        <end position="648"/>
    </location>
</feature>
<dbReference type="KEGG" id="cheb:HH215_24780"/>
<dbReference type="Pfam" id="PF07833">
    <property type="entry name" value="Cu_amine_oxidN1"/>
    <property type="match status" value="1"/>
</dbReference>